<keyword evidence="2" id="KW-1185">Reference proteome</keyword>
<protein>
    <submittedName>
        <fullName evidence="1">Uncharacterized protein</fullName>
    </submittedName>
</protein>
<comment type="caution">
    <text evidence="1">The sequence shown here is derived from an EMBL/GenBank/DDBJ whole genome shotgun (WGS) entry which is preliminary data.</text>
</comment>
<sequence>MYLFKVEDTFMITDRGLTLTPGFGDQKVKVGDKIKIVRPDNTIVETIIRGISFGDHSILVGKELLKEDVPIDSEVWLIRD</sequence>
<dbReference type="OrthoDB" id="679940at2"/>
<accession>A0A0C1KS53</accession>
<reference evidence="1 2" key="1">
    <citation type="submission" date="2014-11" db="EMBL/GenBank/DDBJ databases">
        <title>Genome sequence of Flavihumibacter solisilvae 3-3.</title>
        <authorList>
            <person name="Zhou G."/>
            <person name="Li M."/>
            <person name="Wang G."/>
        </authorList>
    </citation>
    <scope>NUCLEOTIDE SEQUENCE [LARGE SCALE GENOMIC DNA]</scope>
    <source>
        <strain evidence="1 2">3-3</strain>
    </source>
</reference>
<dbReference type="RefSeq" id="WP_039144724.1">
    <property type="nucleotide sequence ID" value="NZ_JSVC01000050.1"/>
</dbReference>
<dbReference type="EMBL" id="JSVC01000050">
    <property type="protein sequence ID" value="KIC90276.1"/>
    <property type="molecule type" value="Genomic_DNA"/>
</dbReference>
<name>A0A0C1KS53_9BACT</name>
<dbReference type="Proteomes" id="UP000031408">
    <property type="component" value="Unassembled WGS sequence"/>
</dbReference>
<dbReference type="AlphaFoldDB" id="A0A0C1KS53"/>
<evidence type="ECO:0000313" key="2">
    <source>
        <dbReference type="Proteomes" id="UP000031408"/>
    </source>
</evidence>
<gene>
    <name evidence="1" type="ORF">OI18_23300</name>
</gene>
<organism evidence="1 2">
    <name type="scientific">Flavihumibacter solisilvae</name>
    <dbReference type="NCBI Taxonomy" id="1349421"/>
    <lineage>
        <taxon>Bacteria</taxon>
        <taxon>Pseudomonadati</taxon>
        <taxon>Bacteroidota</taxon>
        <taxon>Chitinophagia</taxon>
        <taxon>Chitinophagales</taxon>
        <taxon>Chitinophagaceae</taxon>
        <taxon>Flavihumibacter</taxon>
    </lineage>
</organism>
<evidence type="ECO:0000313" key="1">
    <source>
        <dbReference type="EMBL" id="KIC90276.1"/>
    </source>
</evidence>
<proteinExistence type="predicted"/>